<accession>A0ABR3VX69</accession>
<dbReference type="InterPro" id="IPR000727">
    <property type="entry name" value="T_SNARE_dom"/>
</dbReference>
<gene>
    <name evidence="4" type="ORF">VTK73DRAFT_10345</name>
</gene>
<feature type="compositionally biased region" description="Low complexity" evidence="1">
    <location>
        <begin position="87"/>
        <end position="96"/>
    </location>
</feature>
<feature type="region of interest" description="Disordered" evidence="1">
    <location>
        <begin position="43"/>
        <end position="104"/>
    </location>
</feature>
<organism evidence="4 5">
    <name type="scientific">Phialemonium thermophilum</name>
    <dbReference type="NCBI Taxonomy" id="223376"/>
    <lineage>
        <taxon>Eukaryota</taxon>
        <taxon>Fungi</taxon>
        <taxon>Dikarya</taxon>
        <taxon>Ascomycota</taxon>
        <taxon>Pezizomycotina</taxon>
        <taxon>Sordariomycetes</taxon>
        <taxon>Sordariomycetidae</taxon>
        <taxon>Cephalothecales</taxon>
        <taxon>Cephalothecaceae</taxon>
        <taxon>Phialemonium</taxon>
    </lineage>
</organism>
<feature type="domain" description="T-SNARE coiled-coil homology" evidence="3">
    <location>
        <begin position="1"/>
        <end position="45"/>
    </location>
</feature>
<evidence type="ECO:0000313" key="5">
    <source>
        <dbReference type="Proteomes" id="UP001586593"/>
    </source>
</evidence>
<dbReference type="PROSITE" id="PS50192">
    <property type="entry name" value="T_SNARE"/>
    <property type="match status" value="1"/>
</dbReference>
<evidence type="ECO:0000259" key="3">
    <source>
        <dbReference type="PROSITE" id="PS50192"/>
    </source>
</evidence>
<keyword evidence="5" id="KW-1185">Reference proteome</keyword>
<proteinExistence type="predicted"/>
<name>A0ABR3VX69_9PEZI</name>
<dbReference type="Proteomes" id="UP001586593">
    <property type="component" value="Unassembled WGS sequence"/>
</dbReference>
<sequence length="162" mass="17562">MMREQDEDVEALAQIVRRQKDMGLAIKDEVDRQIEYMDRMNEDVDRLAGKGEGGQEEDAEEQVGGEDEGTFGVSGSRGDPPPRVPKSESGSASAADSEADGDTRRIAAPTSSLRPLDAILHLAVRFILAGVYVVVVVDWAVRKTADGVSWLLELGLTLLQPP</sequence>
<reference evidence="4 5" key="1">
    <citation type="journal article" date="2024" name="Commun. Biol.">
        <title>Comparative genomic analysis of thermophilic fungi reveals convergent evolutionary adaptations and gene losses.</title>
        <authorList>
            <person name="Steindorff A.S."/>
            <person name="Aguilar-Pontes M.V."/>
            <person name="Robinson A.J."/>
            <person name="Andreopoulos B."/>
            <person name="LaButti K."/>
            <person name="Kuo A."/>
            <person name="Mondo S."/>
            <person name="Riley R."/>
            <person name="Otillar R."/>
            <person name="Haridas S."/>
            <person name="Lipzen A."/>
            <person name="Grimwood J."/>
            <person name="Schmutz J."/>
            <person name="Clum A."/>
            <person name="Reid I.D."/>
            <person name="Moisan M.C."/>
            <person name="Butler G."/>
            <person name="Nguyen T.T.M."/>
            <person name="Dewar K."/>
            <person name="Conant G."/>
            <person name="Drula E."/>
            <person name="Henrissat B."/>
            <person name="Hansel C."/>
            <person name="Singer S."/>
            <person name="Hutchinson M.I."/>
            <person name="de Vries R.P."/>
            <person name="Natvig D.O."/>
            <person name="Powell A.J."/>
            <person name="Tsang A."/>
            <person name="Grigoriev I.V."/>
        </authorList>
    </citation>
    <scope>NUCLEOTIDE SEQUENCE [LARGE SCALE GENOMIC DNA]</scope>
    <source>
        <strain evidence="4 5">ATCC 24622</strain>
    </source>
</reference>
<feature type="transmembrane region" description="Helical" evidence="2">
    <location>
        <begin position="122"/>
        <end position="141"/>
    </location>
</feature>
<comment type="caution">
    <text evidence="4">The sequence shown here is derived from an EMBL/GenBank/DDBJ whole genome shotgun (WGS) entry which is preliminary data.</text>
</comment>
<protein>
    <recommendedName>
        <fullName evidence="3">t-SNARE coiled-coil homology domain-containing protein</fullName>
    </recommendedName>
</protein>
<dbReference type="EMBL" id="JAZHXJ010000976">
    <property type="protein sequence ID" value="KAL1847418.1"/>
    <property type="molecule type" value="Genomic_DNA"/>
</dbReference>
<evidence type="ECO:0000256" key="1">
    <source>
        <dbReference type="SAM" id="MobiDB-lite"/>
    </source>
</evidence>
<keyword evidence="2" id="KW-0812">Transmembrane</keyword>
<keyword evidence="2" id="KW-0472">Membrane</keyword>
<evidence type="ECO:0000313" key="4">
    <source>
        <dbReference type="EMBL" id="KAL1847418.1"/>
    </source>
</evidence>
<dbReference type="Gene3D" id="1.20.5.110">
    <property type="match status" value="1"/>
</dbReference>
<dbReference type="CDD" id="cd15858">
    <property type="entry name" value="SNARE_VAM7"/>
    <property type="match status" value="1"/>
</dbReference>
<dbReference type="SUPFAM" id="SSF58038">
    <property type="entry name" value="SNARE fusion complex"/>
    <property type="match status" value="1"/>
</dbReference>
<keyword evidence="2" id="KW-1133">Transmembrane helix</keyword>
<feature type="compositionally biased region" description="Acidic residues" evidence="1">
    <location>
        <begin position="54"/>
        <end position="69"/>
    </location>
</feature>
<evidence type="ECO:0000256" key="2">
    <source>
        <dbReference type="SAM" id="Phobius"/>
    </source>
</evidence>